<feature type="non-terminal residue" evidence="1">
    <location>
        <position position="56"/>
    </location>
</feature>
<accession>A0A0F8W2W0</accession>
<gene>
    <name evidence="1" type="ORF">LCGC14_3118690</name>
</gene>
<comment type="caution">
    <text evidence="1">The sequence shown here is derived from an EMBL/GenBank/DDBJ whole genome shotgun (WGS) entry which is preliminary data.</text>
</comment>
<proteinExistence type="predicted"/>
<organism evidence="1">
    <name type="scientific">marine sediment metagenome</name>
    <dbReference type="NCBI Taxonomy" id="412755"/>
    <lineage>
        <taxon>unclassified sequences</taxon>
        <taxon>metagenomes</taxon>
        <taxon>ecological metagenomes</taxon>
    </lineage>
</organism>
<protein>
    <submittedName>
        <fullName evidence="1">Uncharacterized protein</fullName>
    </submittedName>
</protein>
<evidence type="ECO:0000313" key="1">
    <source>
        <dbReference type="EMBL" id="KKK51067.1"/>
    </source>
</evidence>
<name>A0A0F8W2W0_9ZZZZ</name>
<reference evidence="1" key="1">
    <citation type="journal article" date="2015" name="Nature">
        <title>Complex archaea that bridge the gap between prokaryotes and eukaryotes.</title>
        <authorList>
            <person name="Spang A."/>
            <person name="Saw J.H."/>
            <person name="Jorgensen S.L."/>
            <person name="Zaremba-Niedzwiedzka K."/>
            <person name="Martijn J."/>
            <person name="Lind A.E."/>
            <person name="van Eijk R."/>
            <person name="Schleper C."/>
            <person name="Guy L."/>
            <person name="Ettema T.J."/>
        </authorList>
    </citation>
    <scope>NUCLEOTIDE SEQUENCE</scope>
</reference>
<dbReference type="EMBL" id="LAZR01067697">
    <property type="protein sequence ID" value="KKK51067.1"/>
    <property type="molecule type" value="Genomic_DNA"/>
</dbReference>
<sequence length="56" mass="6319">MQNERQWCKEVYEASVSGRCWWCTPYDDGWDASGKYGAEIAADGELEQIVAMEAAL</sequence>
<dbReference type="AlphaFoldDB" id="A0A0F8W2W0"/>